<dbReference type="PANTHER" id="PTHR38471:SF2">
    <property type="entry name" value="FOUR HELIX BUNDLE PROTEIN"/>
    <property type="match status" value="1"/>
</dbReference>
<dbReference type="RefSeq" id="WP_347496392.1">
    <property type="nucleotide sequence ID" value="NZ_FNWV01000004.1"/>
</dbReference>
<dbReference type="NCBIfam" id="TIGR02436">
    <property type="entry name" value="four helix bundle protein"/>
    <property type="match status" value="1"/>
</dbReference>
<dbReference type="InterPro" id="IPR036583">
    <property type="entry name" value="23S_rRNA_IVS_sf"/>
</dbReference>
<protein>
    <submittedName>
        <fullName evidence="1">Four helix bundle protein</fullName>
    </submittedName>
</protein>
<dbReference type="PIRSF" id="PIRSF035652">
    <property type="entry name" value="CHP02436"/>
    <property type="match status" value="1"/>
</dbReference>
<dbReference type="AlphaFoldDB" id="A0A1H6J8C7"/>
<name>A0A1H6J8C7_RUMFL</name>
<dbReference type="SUPFAM" id="SSF158446">
    <property type="entry name" value="IVS-encoded protein-like"/>
    <property type="match status" value="1"/>
</dbReference>
<reference evidence="1 2" key="1">
    <citation type="submission" date="2016-10" db="EMBL/GenBank/DDBJ databases">
        <authorList>
            <person name="de Groot N.N."/>
        </authorList>
    </citation>
    <scope>NUCLEOTIDE SEQUENCE [LARGE SCALE GENOMIC DNA]</scope>
    <source>
        <strain evidence="1 2">YAD2003</strain>
    </source>
</reference>
<accession>A0A1H6J8C7</accession>
<evidence type="ECO:0000313" key="1">
    <source>
        <dbReference type="EMBL" id="SEH56633.1"/>
    </source>
</evidence>
<dbReference type="PANTHER" id="PTHR38471">
    <property type="entry name" value="FOUR HELIX BUNDLE PROTEIN"/>
    <property type="match status" value="1"/>
</dbReference>
<dbReference type="EMBL" id="FNWV01000004">
    <property type="protein sequence ID" value="SEH56633.1"/>
    <property type="molecule type" value="Genomic_DNA"/>
</dbReference>
<dbReference type="InterPro" id="IPR012657">
    <property type="entry name" value="23S_rRNA-intervening_sequence"/>
</dbReference>
<dbReference type="Proteomes" id="UP000183190">
    <property type="component" value="Unassembled WGS sequence"/>
</dbReference>
<dbReference type="Pfam" id="PF05635">
    <property type="entry name" value="23S_rRNA_IVP"/>
    <property type="match status" value="1"/>
</dbReference>
<evidence type="ECO:0000313" key="2">
    <source>
        <dbReference type="Proteomes" id="UP000183190"/>
    </source>
</evidence>
<gene>
    <name evidence="1" type="ORF">SAMN02910265_01499</name>
</gene>
<organism evidence="1 2">
    <name type="scientific">Ruminococcus flavefaciens</name>
    <dbReference type="NCBI Taxonomy" id="1265"/>
    <lineage>
        <taxon>Bacteria</taxon>
        <taxon>Bacillati</taxon>
        <taxon>Bacillota</taxon>
        <taxon>Clostridia</taxon>
        <taxon>Eubacteriales</taxon>
        <taxon>Oscillospiraceae</taxon>
        <taxon>Ruminococcus</taxon>
    </lineage>
</organism>
<proteinExistence type="predicted"/>
<dbReference type="Gene3D" id="1.20.1440.60">
    <property type="entry name" value="23S rRNA-intervening sequence"/>
    <property type="match status" value="1"/>
</dbReference>
<sequence>MGDSIIGEKSFRFAVRVVNLYKYLSEKKEYVLSRQILRSGTSIGANVSEALDAQSDKDFVSKMGIALKESAETIYWL</sequence>